<feature type="region of interest" description="Disordered" evidence="1">
    <location>
        <begin position="44"/>
        <end position="136"/>
    </location>
</feature>
<dbReference type="Proteomes" id="UP000298652">
    <property type="component" value="Chromosome 9"/>
</dbReference>
<keyword evidence="3" id="KW-1185">Reference proteome</keyword>
<evidence type="ECO:0000313" key="3">
    <source>
        <dbReference type="Proteomes" id="UP000298652"/>
    </source>
</evidence>
<accession>A0A4U6T5X4</accession>
<gene>
    <name evidence="2" type="ORF">SEVIR_9G409700v2</name>
</gene>
<dbReference type="AlphaFoldDB" id="A0A4U6T5X4"/>
<name>A0A4U6T5X4_SETVI</name>
<protein>
    <submittedName>
        <fullName evidence="2">Uncharacterized protein</fullName>
    </submittedName>
</protein>
<dbReference type="Gramene" id="TKV96133">
    <property type="protein sequence ID" value="TKV96133"/>
    <property type="gene ID" value="SEVIR_9G409700v2"/>
</dbReference>
<feature type="compositionally biased region" description="Pro residues" evidence="1">
    <location>
        <begin position="114"/>
        <end position="124"/>
    </location>
</feature>
<feature type="compositionally biased region" description="Pro residues" evidence="1">
    <location>
        <begin position="47"/>
        <end position="61"/>
    </location>
</feature>
<proteinExistence type="predicted"/>
<evidence type="ECO:0000256" key="1">
    <source>
        <dbReference type="SAM" id="MobiDB-lite"/>
    </source>
</evidence>
<dbReference type="EMBL" id="CM016560">
    <property type="protein sequence ID" value="TKV96133.1"/>
    <property type="molecule type" value="Genomic_DNA"/>
</dbReference>
<feature type="compositionally biased region" description="Low complexity" evidence="1">
    <location>
        <begin position="62"/>
        <end position="76"/>
    </location>
</feature>
<organism evidence="2 3">
    <name type="scientific">Setaria viridis</name>
    <name type="common">Green bristlegrass</name>
    <name type="synonym">Setaria italica subsp. viridis</name>
    <dbReference type="NCBI Taxonomy" id="4556"/>
    <lineage>
        <taxon>Eukaryota</taxon>
        <taxon>Viridiplantae</taxon>
        <taxon>Streptophyta</taxon>
        <taxon>Embryophyta</taxon>
        <taxon>Tracheophyta</taxon>
        <taxon>Spermatophyta</taxon>
        <taxon>Magnoliopsida</taxon>
        <taxon>Liliopsida</taxon>
        <taxon>Poales</taxon>
        <taxon>Poaceae</taxon>
        <taxon>PACMAD clade</taxon>
        <taxon>Panicoideae</taxon>
        <taxon>Panicodae</taxon>
        <taxon>Paniceae</taxon>
        <taxon>Cenchrinae</taxon>
        <taxon>Setaria</taxon>
    </lineage>
</organism>
<reference evidence="2" key="1">
    <citation type="submission" date="2019-03" db="EMBL/GenBank/DDBJ databases">
        <title>WGS assembly of Setaria viridis.</title>
        <authorList>
            <person name="Huang P."/>
            <person name="Jenkins J."/>
            <person name="Grimwood J."/>
            <person name="Barry K."/>
            <person name="Healey A."/>
            <person name="Mamidi S."/>
            <person name="Sreedasyam A."/>
            <person name="Shu S."/>
            <person name="Feldman M."/>
            <person name="Wu J."/>
            <person name="Yu Y."/>
            <person name="Chen C."/>
            <person name="Johnson J."/>
            <person name="Rokhsar D."/>
            <person name="Baxter I."/>
            <person name="Schmutz J."/>
            <person name="Brutnell T."/>
            <person name="Kellogg E."/>
        </authorList>
    </citation>
    <scope>NUCLEOTIDE SEQUENCE [LARGE SCALE GENOMIC DNA]</scope>
</reference>
<sequence length="160" mass="17932">MHLSSTSAHIYHLQHQKNFYCNLLHHDRRLSSYLKKNLQNALALAAPPTPTPSPPPRPPPARHAATATSTSSRTPRGLGMALCLRTPTMPEDQRHRCRVTRLQDASSARIAPPETAPAPAPVPAARPATPAAERRGQLREMRRVWWIRRGRTGKKQRLEK</sequence>
<evidence type="ECO:0000313" key="2">
    <source>
        <dbReference type="EMBL" id="TKV96133.1"/>
    </source>
</evidence>